<proteinExistence type="predicted"/>
<gene>
    <name evidence="7" type="primary">Necator_chrI.g2655</name>
    <name evidence="7" type="ORF">RB195_006527</name>
</gene>
<comment type="caution">
    <text evidence="7">The sequence shown here is derived from an EMBL/GenBank/DDBJ whole genome shotgun (WGS) entry which is preliminary data.</text>
</comment>
<evidence type="ECO:0000256" key="3">
    <source>
        <dbReference type="ARBA" id="ARBA00022833"/>
    </source>
</evidence>
<keyword evidence="2 4" id="KW-0863">Zinc-finger</keyword>
<keyword evidence="8" id="KW-1185">Reference proteome</keyword>
<evidence type="ECO:0000256" key="1">
    <source>
        <dbReference type="ARBA" id="ARBA00022723"/>
    </source>
</evidence>
<name>A0ABR1BVU0_NECAM</name>
<dbReference type="SMART" id="SM00355">
    <property type="entry name" value="ZnF_C2H2"/>
    <property type="match status" value="3"/>
</dbReference>
<evidence type="ECO:0000256" key="4">
    <source>
        <dbReference type="PROSITE-ProRule" id="PRU00042"/>
    </source>
</evidence>
<evidence type="ECO:0000313" key="8">
    <source>
        <dbReference type="Proteomes" id="UP001303046"/>
    </source>
</evidence>
<dbReference type="InterPro" id="IPR036236">
    <property type="entry name" value="Znf_C2H2_sf"/>
</dbReference>
<evidence type="ECO:0000259" key="6">
    <source>
        <dbReference type="PROSITE" id="PS50157"/>
    </source>
</evidence>
<dbReference type="SUPFAM" id="SSF57667">
    <property type="entry name" value="beta-beta-alpha zinc fingers"/>
    <property type="match status" value="2"/>
</dbReference>
<evidence type="ECO:0000256" key="2">
    <source>
        <dbReference type="ARBA" id="ARBA00022771"/>
    </source>
</evidence>
<dbReference type="PROSITE" id="PS00028">
    <property type="entry name" value="ZINC_FINGER_C2H2_1"/>
    <property type="match status" value="2"/>
</dbReference>
<evidence type="ECO:0000256" key="5">
    <source>
        <dbReference type="SAM" id="MobiDB-lite"/>
    </source>
</evidence>
<accession>A0ABR1BVU0</accession>
<reference evidence="7 8" key="1">
    <citation type="submission" date="2023-08" db="EMBL/GenBank/DDBJ databases">
        <title>A Necator americanus chromosomal reference genome.</title>
        <authorList>
            <person name="Ilik V."/>
            <person name="Petrzelkova K.J."/>
            <person name="Pardy F."/>
            <person name="Fuh T."/>
            <person name="Niatou-Singa F.S."/>
            <person name="Gouil Q."/>
            <person name="Baker L."/>
            <person name="Ritchie M.E."/>
            <person name="Jex A.R."/>
            <person name="Gazzola D."/>
            <person name="Li H."/>
            <person name="Toshio Fujiwara R."/>
            <person name="Zhan B."/>
            <person name="Aroian R.V."/>
            <person name="Pafco B."/>
            <person name="Schwarz E.M."/>
        </authorList>
    </citation>
    <scope>NUCLEOTIDE SEQUENCE [LARGE SCALE GENOMIC DNA]</scope>
    <source>
        <strain evidence="7 8">Aroian</strain>
        <tissue evidence="7">Whole animal</tissue>
    </source>
</reference>
<feature type="compositionally biased region" description="Basic and acidic residues" evidence="5">
    <location>
        <begin position="504"/>
        <end position="514"/>
    </location>
</feature>
<feature type="domain" description="C2H2-type" evidence="6">
    <location>
        <begin position="401"/>
        <end position="428"/>
    </location>
</feature>
<organism evidence="7 8">
    <name type="scientific">Necator americanus</name>
    <name type="common">Human hookworm</name>
    <dbReference type="NCBI Taxonomy" id="51031"/>
    <lineage>
        <taxon>Eukaryota</taxon>
        <taxon>Metazoa</taxon>
        <taxon>Ecdysozoa</taxon>
        <taxon>Nematoda</taxon>
        <taxon>Chromadorea</taxon>
        <taxon>Rhabditida</taxon>
        <taxon>Rhabditina</taxon>
        <taxon>Rhabditomorpha</taxon>
        <taxon>Strongyloidea</taxon>
        <taxon>Ancylostomatidae</taxon>
        <taxon>Bunostominae</taxon>
        <taxon>Necator</taxon>
    </lineage>
</organism>
<sequence>MEPCKPPCLLLPTVCVNGERSSTNPTGPLPLSPPATFEIVSPKGVGATWCWCGAVVGLSPSPSPPPPTTTTASASLITPPPHPSLYPIRAHTFHHFSSPTVHPMTDPRVPVTSNAVIFHRWYAYRDERTSSSSSDSGVASLQFSPPHLLTVGTSMGSAVMALSPPGLSPLHVQDSAFSTPTPSSATTSTSRFTFDHIPYLKTSDQFGNSEITSAFDLPSSSGKDPERLKDILKTVRRQEDVKGHPILQRKESVIHSTRKSEATPSTVGRTESLPIPQKYGHQLSVSVPDTPLDKAYSGPASFLLFTSSGHSLVSPSLSSPLSSSESYRLTASPSYIGLSPTPRTDCNSTSEVQKSPASLSSECAGDDDDKKQYYCNICKKDFKRPDILSRHLRRHTGEKPFGCDACGRYFSRSDHLRTHRRTHTDEKPYQCTICPYAARRRDVLTRHMSTRHQAKAGLSVFQKHRDIRRCLSDGDHALLPSSSRPEPSTPKRIRHTTDISPVREQPEQRDRTITEQVTARDRRITETLQEGIPTSLTEVEDDVIVDVCELEEEDEEDDDDDVDDEADFDETCILQIVSL</sequence>
<protein>
    <recommendedName>
        <fullName evidence="6">C2H2-type domain-containing protein</fullName>
    </recommendedName>
</protein>
<keyword evidence="3" id="KW-0862">Zinc</keyword>
<feature type="domain" description="C2H2-type" evidence="6">
    <location>
        <begin position="373"/>
        <end position="400"/>
    </location>
</feature>
<dbReference type="PANTHER" id="PTHR23235:SF161">
    <property type="entry name" value="C2H2-TYPE DOMAIN-CONTAINING PROTEIN"/>
    <property type="match status" value="1"/>
</dbReference>
<dbReference type="EMBL" id="JAVFWL010000001">
    <property type="protein sequence ID" value="KAK6729530.1"/>
    <property type="molecule type" value="Genomic_DNA"/>
</dbReference>
<evidence type="ECO:0000313" key="7">
    <source>
        <dbReference type="EMBL" id="KAK6729530.1"/>
    </source>
</evidence>
<dbReference type="PANTHER" id="PTHR23235">
    <property type="entry name" value="KRUEPPEL-LIKE TRANSCRIPTION FACTOR"/>
    <property type="match status" value="1"/>
</dbReference>
<dbReference type="Proteomes" id="UP001303046">
    <property type="component" value="Unassembled WGS sequence"/>
</dbReference>
<feature type="region of interest" description="Disordered" evidence="5">
    <location>
        <begin position="474"/>
        <end position="514"/>
    </location>
</feature>
<dbReference type="PROSITE" id="PS50157">
    <property type="entry name" value="ZINC_FINGER_C2H2_2"/>
    <property type="match status" value="2"/>
</dbReference>
<dbReference type="InterPro" id="IPR013087">
    <property type="entry name" value="Znf_C2H2_type"/>
</dbReference>
<feature type="region of interest" description="Disordered" evidence="5">
    <location>
        <begin position="338"/>
        <end position="366"/>
    </location>
</feature>
<feature type="region of interest" description="Disordered" evidence="5">
    <location>
        <begin position="254"/>
        <end position="275"/>
    </location>
</feature>
<dbReference type="Pfam" id="PF00096">
    <property type="entry name" value="zf-C2H2"/>
    <property type="match status" value="3"/>
</dbReference>
<feature type="compositionally biased region" description="Polar residues" evidence="5">
    <location>
        <begin position="341"/>
        <end position="361"/>
    </location>
</feature>
<keyword evidence="1" id="KW-0479">Metal-binding</keyword>
<dbReference type="Gene3D" id="3.30.160.60">
    <property type="entry name" value="Classic Zinc Finger"/>
    <property type="match status" value="3"/>
</dbReference>